<organism evidence="5 6">
    <name type="scientific">Novosphingobium fluoreni</name>
    <dbReference type="NCBI Taxonomy" id="1391222"/>
    <lineage>
        <taxon>Bacteria</taxon>
        <taxon>Pseudomonadati</taxon>
        <taxon>Pseudomonadota</taxon>
        <taxon>Alphaproteobacteria</taxon>
        <taxon>Sphingomonadales</taxon>
        <taxon>Sphingomonadaceae</taxon>
        <taxon>Novosphingobium</taxon>
    </lineage>
</organism>
<evidence type="ECO:0000256" key="2">
    <source>
        <dbReference type="ARBA" id="ARBA00034247"/>
    </source>
</evidence>
<keyword evidence="3" id="KW-1133">Transmembrane helix</keyword>
<dbReference type="FunFam" id="3.30.70.270:FF:000001">
    <property type="entry name" value="Diguanylate cyclase domain protein"/>
    <property type="match status" value="1"/>
</dbReference>
<feature type="transmembrane region" description="Helical" evidence="3">
    <location>
        <begin position="215"/>
        <end position="246"/>
    </location>
</feature>
<dbReference type="Pfam" id="PF00990">
    <property type="entry name" value="GGDEF"/>
    <property type="match status" value="1"/>
</dbReference>
<evidence type="ECO:0000313" key="6">
    <source>
        <dbReference type="Proteomes" id="UP000561459"/>
    </source>
</evidence>
<dbReference type="GO" id="GO:1902201">
    <property type="term" value="P:negative regulation of bacterial-type flagellum-dependent cell motility"/>
    <property type="evidence" value="ECO:0007669"/>
    <property type="project" value="TreeGrafter"/>
</dbReference>
<sequence length="488" mass="52545">MSGSAAAPASLPRPKGHDWTVLAARLKGGSRAVVVLGCAVFIASLIGLASRHAFSVSFWPANAVLVGLALRDRRLFCVSGWSAAFFAFIAGDLLFGNGLSLAMSFAACNVVGTAVAVSLLRLLDRRDLTLRRVHSVLRIVSRLLPASLVAGLCGAALVHFQFHGSALQAMMTWPASELVNYLIVLPAILTLPVPWERRDTPFARRGSQDWKPGLFLAVSCAAMVVFDGPGSIVFPLPALLLCALTYSIPSTTLMTMVLGTWCMTMIGLGYMDIGQDMSIPRMVVSIRVAVAFLVLVPLTISSAMEVRDSLLTQLRKAADHDGLTGLLNRRAFEQRMGDRLGSGGSQVVLWLDIDHFKAINDRYGHLAGDAVLKSFADTARQCCRATDLVGRMGGEEFALVVEVSSLAGAKAVAERLRDAFARRSVMWNDEPVHATVSIGAAHVDRGVSDLPELISQLDGALYRAKRKGRDRVEWLAESDAFDCLHAFG</sequence>
<dbReference type="SMART" id="SM00267">
    <property type="entry name" value="GGDEF"/>
    <property type="match status" value="1"/>
</dbReference>
<dbReference type="InterPro" id="IPR050469">
    <property type="entry name" value="Diguanylate_Cyclase"/>
</dbReference>
<keyword evidence="6" id="KW-1185">Reference proteome</keyword>
<protein>
    <recommendedName>
        <fullName evidence="1">diguanylate cyclase</fullName>
        <ecNumber evidence="1">2.7.7.65</ecNumber>
    </recommendedName>
</protein>
<evidence type="ECO:0000256" key="3">
    <source>
        <dbReference type="SAM" id="Phobius"/>
    </source>
</evidence>
<feature type="transmembrane region" description="Helical" evidence="3">
    <location>
        <begin position="178"/>
        <end position="195"/>
    </location>
</feature>
<dbReference type="InterPro" id="IPR000160">
    <property type="entry name" value="GGDEF_dom"/>
</dbReference>
<dbReference type="GO" id="GO:0052621">
    <property type="term" value="F:diguanylate cyclase activity"/>
    <property type="evidence" value="ECO:0007669"/>
    <property type="project" value="UniProtKB-EC"/>
</dbReference>
<dbReference type="CDD" id="cd01949">
    <property type="entry name" value="GGDEF"/>
    <property type="match status" value="1"/>
</dbReference>
<keyword evidence="3" id="KW-0472">Membrane</keyword>
<dbReference type="EMBL" id="JACIDY010000002">
    <property type="protein sequence ID" value="MBB3939582.1"/>
    <property type="molecule type" value="Genomic_DNA"/>
</dbReference>
<reference evidence="5 6" key="1">
    <citation type="submission" date="2020-08" db="EMBL/GenBank/DDBJ databases">
        <title>Genomic Encyclopedia of Type Strains, Phase IV (KMG-IV): sequencing the most valuable type-strain genomes for metagenomic binning, comparative biology and taxonomic classification.</title>
        <authorList>
            <person name="Goeker M."/>
        </authorList>
    </citation>
    <scope>NUCLEOTIDE SEQUENCE [LARGE SCALE GENOMIC DNA]</scope>
    <source>
        <strain evidence="5 6">DSM 27568</strain>
    </source>
</reference>
<feature type="transmembrane region" description="Helical" evidence="3">
    <location>
        <begin position="252"/>
        <end position="271"/>
    </location>
</feature>
<feature type="transmembrane region" description="Helical" evidence="3">
    <location>
        <begin position="101"/>
        <end position="123"/>
    </location>
</feature>
<comment type="caution">
    <text evidence="5">The sequence shown here is derived from an EMBL/GenBank/DDBJ whole genome shotgun (WGS) entry which is preliminary data.</text>
</comment>
<dbReference type="Gene3D" id="3.30.70.270">
    <property type="match status" value="1"/>
</dbReference>
<dbReference type="PANTHER" id="PTHR45138:SF9">
    <property type="entry name" value="DIGUANYLATE CYCLASE DGCM-RELATED"/>
    <property type="match status" value="1"/>
</dbReference>
<evidence type="ECO:0000256" key="1">
    <source>
        <dbReference type="ARBA" id="ARBA00012528"/>
    </source>
</evidence>
<feature type="domain" description="GGDEF" evidence="4">
    <location>
        <begin position="344"/>
        <end position="477"/>
    </location>
</feature>
<dbReference type="RefSeq" id="WP_183616291.1">
    <property type="nucleotide sequence ID" value="NZ_JACIDY010000002.1"/>
</dbReference>
<dbReference type="InterPro" id="IPR029787">
    <property type="entry name" value="Nucleotide_cyclase"/>
</dbReference>
<comment type="catalytic activity">
    <reaction evidence="2">
        <text>2 GTP = 3',3'-c-di-GMP + 2 diphosphate</text>
        <dbReference type="Rhea" id="RHEA:24898"/>
        <dbReference type="ChEBI" id="CHEBI:33019"/>
        <dbReference type="ChEBI" id="CHEBI:37565"/>
        <dbReference type="ChEBI" id="CHEBI:58805"/>
        <dbReference type="EC" id="2.7.7.65"/>
    </reaction>
</comment>
<dbReference type="InterPro" id="IPR043128">
    <property type="entry name" value="Rev_trsase/Diguanyl_cyclase"/>
</dbReference>
<name>A0A7W6C716_9SPHN</name>
<evidence type="ECO:0000313" key="5">
    <source>
        <dbReference type="EMBL" id="MBB3939582.1"/>
    </source>
</evidence>
<feature type="transmembrane region" description="Helical" evidence="3">
    <location>
        <begin position="143"/>
        <end position="162"/>
    </location>
</feature>
<accession>A0A7W6C716</accession>
<dbReference type="GO" id="GO:0043709">
    <property type="term" value="P:cell adhesion involved in single-species biofilm formation"/>
    <property type="evidence" value="ECO:0007669"/>
    <property type="project" value="TreeGrafter"/>
</dbReference>
<evidence type="ECO:0000259" key="4">
    <source>
        <dbReference type="PROSITE" id="PS50887"/>
    </source>
</evidence>
<dbReference type="EC" id="2.7.7.65" evidence="1"/>
<dbReference type="PANTHER" id="PTHR45138">
    <property type="entry name" value="REGULATORY COMPONENTS OF SENSORY TRANSDUCTION SYSTEM"/>
    <property type="match status" value="1"/>
</dbReference>
<dbReference type="NCBIfam" id="TIGR00254">
    <property type="entry name" value="GGDEF"/>
    <property type="match status" value="1"/>
</dbReference>
<gene>
    <name evidence="5" type="ORF">GGR39_001222</name>
</gene>
<dbReference type="GO" id="GO:0005886">
    <property type="term" value="C:plasma membrane"/>
    <property type="evidence" value="ECO:0007669"/>
    <property type="project" value="TreeGrafter"/>
</dbReference>
<feature type="transmembrane region" description="Helical" evidence="3">
    <location>
        <begin position="32"/>
        <end position="54"/>
    </location>
</feature>
<dbReference type="SUPFAM" id="SSF55073">
    <property type="entry name" value="Nucleotide cyclase"/>
    <property type="match status" value="1"/>
</dbReference>
<feature type="transmembrane region" description="Helical" evidence="3">
    <location>
        <begin position="283"/>
        <end position="304"/>
    </location>
</feature>
<feature type="transmembrane region" description="Helical" evidence="3">
    <location>
        <begin position="75"/>
        <end position="95"/>
    </location>
</feature>
<proteinExistence type="predicted"/>
<dbReference type="AlphaFoldDB" id="A0A7W6C716"/>
<dbReference type="PROSITE" id="PS50887">
    <property type="entry name" value="GGDEF"/>
    <property type="match status" value="1"/>
</dbReference>
<dbReference type="Proteomes" id="UP000561459">
    <property type="component" value="Unassembled WGS sequence"/>
</dbReference>
<keyword evidence="3" id="KW-0812">Transmembrane</keyword>